<proteinExistence type="predicted"/>
<dbReference type="AlphaFoldDB" id="A0A015U6H0"/>
<evidence type="ECO:0000313" key="1">
    <source>
        <dbReference type="EMBL" id="EXY90472.1"/>
    </source>
</evidence>
<dbReference type="RefSeq" id="WP_032596976.1">
    <property type="nucleotide sequence ID" value="NZ_JGDB01000168.1"/>
</dbReference>
<reference evidence="1 2" key="1">
    <citation type="submission" date="2014-02" db="EMBL/GenBank/DDBJ databases">
        <authorList>
            <person name="Sears C."/>
            <person name="Carroll K."/>
            <person name="Sack B.R."/>
            <person name="Qadri F."/>
            <person name="Myers L.L."/>
            <person name="Chung G.-T."/>
            <person name="Escheverria P."/>
            <person name="Fraser C.M."/>
            <person name="Sadzewicz L."/>
            <person name="Shefchek K.A."/>
            <person name="Tallon L."/>
            <person name="Das S.P."/>
            <person name="Daugherty S."/>
            <person name="Mongodin E.F."/>
        </authorList>
    </citation>
    <scope>NUCLEOTIDE SEQUENCE [LARGE SCALE GENOMIC DNA]</scope>
    <source>
        <strain evidence="2">3998T(B)3</strain>
    </source>
</reference>
<protein>
    <recommendedName>
        <fullName evidence="3">Phage portal protein</fullName>
    </recommendedName>
</protein>
<sequence>MEIRRTGNTGFIDTGEGQLISFAMGKGWSPSSISFSRPESWQTRKIRVAGVDIVPMGANNDLPGDVQRLLDNFYGGEGIMGKIQGLQWGEGPRFFEEAIDSENNRFYRKWILDDVIQADLESWDYRDYMLRCLVDLVHMQGFWVKFIRNRGPRIGEDGRIVRLEHVPYRKCRFEYPDDRHDLPQNVYVGDWPFPDPDRLAKYPVFNPADPFRHPVSVGYFNIYSFCRDFISTPRFLGAFPWLELAGTIAPLLAAYNANASALSLHIESPQAYWDAAEDRIREICKRKGVPYSARMLEEFKDEAMEKFASGVTGRENVGKYMHTTRFWDADANDFQGWTITPIDKKIRDYIESQIKIANKADAAATSGFGLDPVLSNLIMDNKLSSGSEKLYSIKVYNASETAIPDMILCKPLMHYIRANYPGSRTQVGLYRSVVESEQSVSPANRMKENI</sequence>
<comment type="caution">
    <text evidence="1">The sequence shown here is derived from an EMBL/GenBank/DDBJ whole genome shotgun (WGS) entry which is preliminary data.</text>
</comment>
<organism evidence="1 2">
    <name type="scientific">Bacteroides fragilis str. 3998T(B)3</name>
    <dbReference type="NCBI Taxonomy" id="1339316"/>
    <lineage>
        <taxon>Bacteria</taxon>
        <taxon>Pseudomonadati</taxon>
        <taxon>Bacteroidota</taxon>
        <taxon>Bacteroidia</taxon>
        <taxon>Bacteroidales</taxon>
        <taxon>Bacteroidaceae</taxon>
        <taxon>Bacteroides</taxon>
    </lineage>
</organism>
<gene>
    <name evidence="1" type="ORF">M125_2829</name>
</gene>
<dbReference type="Proteomes" id="UP000020773">
    <property type="component" value="Unassembled WGS sequence"/>
</dbReference>
<dbReference type="PATRIC" id="fig|1339316.3.peg.2706"/>
<evidence type="ECO:0008006" key="3">
    <source>
        <dbReference type="Google" id="ProtNLM"/>
    </source>
</evidence>
<dbReference type="EMBL" id="JGDB01000168">
    <property type="protein sequence ID" value="EXY90472.1"/>
    <property type="molecule type" value="Genomic_DNA"/>
</dbReference>
<accession>A0A015U6H0</accession>
<evidence type="ECO:0000313" key="2">
    <source>
        <dbReference type="Proteomes" id="UP000020773"/>
    </source>
</evidence>
<name>A0A015U6H0_BACFG</name>